<feature type="transmembrane region" description="Helical" evidence="5">
    <location>
        <begin position="79"/>
        <end position="97"/>
    </location>
</feature>
<name>T1KT98_TETUR</name>
<feature type="transmembrane region" description="Helical" evidence="5">
    <location>
        <begin position="472"/>
        <end position="495"/>
    </location>
</feature>
<reference evidence="7" key="2">
    <citation type="submission" date="2015-06" db="UniProtKB">
        <authorList>
            <consortium name="EnsemblMetazoa"/>
        </authorList>
    </citation>
    <scope>IDENTIFICATION</scope>
</reference>
<dbReference type="Proteomes" id="UP000015104">
    <property type="component" value="Unassembled WGS sequence"/>
</dbReference>
<organism evidence="7 8">
    <name type="scientific">Tetranychus urticae</name>
    <name type="common">Two-spotted spider mite</name>
    <dbReference type="NCBI Taxonomy" id="32264"/>
    <lineage>
        <taxon>Eukaryota</taxon>
        <taxon>Metazoa</taxon>
        <taxon>Ecdysozoa</taxon>
        <taxon>Arthropoda</taxon>
        <taxon>Chelicerata</taxon>
        <taxon>Arachnida</taxon>
        <taxon>Acari</taxon>
        <taxon>Acariformes</taxon>
        <taxon>Trombidiformes</taxon>
        <taxon>Prostigmata</taxon>
        <taxon>Eleutherengona</taxon>
        <taxon>Raphignathae</taxon>
        <taxon>Tetranychoidea</taxon>
        <taxon>Tetranychidae</taxon>
        <taxon>Tetranychus</taxon>
    </lineage>
</organism>
<dbReference type="OrthoDB" id="6514499at2759"/>
<keyword evidence="8" id="KW-1185">Reference proteome</keyword>
<evidence type="ECO:0000313" key="8">
    <source>
        <dbReference type="Proteomes" id="UP000015104"/>
    </source>
</evidence>
<evidence type="ECO:0000259" key="6">
    <source>
        <dbReference type="Pfam" id="PF07782"/>
    </source>
</evidence>
<dbReference type="EnsemblMetazoa" id="tetur20g02410.1">
    <property type="protein sequence ID" value="tetur20g02410.1"/>
    <property type="gene ID" value="tetur20g02410"/>
</dbReference>
<dbReference type="OMA" id="IRAANIY"/>
<evidence type="ECO:0000256" key="1">
    <source>
        <dbReference type="ARBA" id="ARBA00004141"/>
    </source>
</evidence>
<keyword evidence="3 5" id="KW-1133">Transmembrane helix</keyword>
<dbReference type="AlphaFoldDB" id="T1KT98"/>
<accession>T1KT98</accession>
<evidence type="ECO:0000256" key="4">
    <source>
        <dbReference type="ARBA" id="ARBA00023136"/>
    </source>
</evidence>
<keyword evidence="4 5" id="KW-0472">Membrane</keyword>
<gene>
    <name evidence="7" type="primary">107367054</name>
</gene>
<dbReference type="GO" id="GO:0016020">
    <property type="term" value="C:membrane"/>
    <property type="evidence" value="ECO:0007669"/>
    <property type="project" value="UniProtKB-SubCell"/>
</dbReference>
<reference evidence="8" key="1">
    <citation type="submission" date="2011-08" db="EMBL/GenBank/DDBJ databases">
        <authorList>
            <person name="Rombauts S."/>
        </authorList>
    </citation>
    <scope>NUCLEOTIDE SEQUENCE</scope>
    <source>
        <strain evidence="8">London</strain>
    </source>
</reference>
<evidence type="ECO:0000256" key="5">
    <source>
        <dbReference type="SAM" id="Phobius"/>
    </source>
</evidence>
<dbReference type="KEGG" id="tut:107367054"/>
<protein>
    <recommendedName>
        <fullName evidence="6">Dendritic cell-specific transmembrane protein-like domain-containing protein</fullName>
    </recommendedName>
</protein>
<proteinExistence type="predicted"/>
<feature type="transmembrane region" description="Helical" evidence="5">
    <location>
        <begin position="51"/>
        <end position="73"/>
    </location>
</feature>
<dbReference type="PANTHER" id="PTHR21041">
    <property type="entry name" value="DENDRITIC CELL-SPECIFIC TRANSMEMBRANE PROTEIN"/>
    <property type="match status" value="1"/>
</dbReference>
<sequence length="713" mass="82212">MVSKKVKYVKLKNEKASPSTPFGYYTFKSFITLLYKLALDPKGRQYQDLRRLLCFPWGLATGYLFYFACIQRLDFPDQLAQALLPITLLLYTIAYCLSIQFRTITWLLVPSLAGQVGRSFMYLTFFTIAISQPASNLVDNTFEASRNFMCTINYHRNVTVDHLRFTYGPYMQLLSGISQGGAKSVNPKTNFSKIALDTIKGSKSFEKNLTTNIKTADEKLKLNRIKTLSKKYEDAANDIDDKRDNWRLGAAKTLDLACENVLSSAYELCLMESQKMYNKCLGVWPSFLHFMCRPYNRSDDCESLSSDKDSELRQSVGKCDGLKTIPKNYGTAFVQLDGSAADIESQMKVKDVKYEVVGGPDWDKISPAAVEANLAKTYSNNKNVFSDIAIFLNRLLGALFLLTLWQANSYHNGYMRYIYFDNVYVTGYFRALDQRRSLAQRNHLLPLRRLEKSELVYPLSIKLTSQERKTRLMAILALIPLMFGAAVIVSFDYFFHELLSTSDEFFKQKTTIRGYQVFNFNFNPKSSFGKLLSGILKPALFNFTINTDEANDICLPNAKNETSAYYYLIAICGTGIILLALTQAHIHRFRRAICAYFYPTREKNRILYLYNDRLRKRQTYTIYQMRKIRQLVNDNAHWRDTALFKNFISRKTRFTWLKTMVTRYCTICETAEDEGSFQCHRCSVFYCSHCWKLVKKVCRACKDDPTDPPALTN</sequence>
<feature type="transmembrane region" description="Helical" evidence="5">
    <location>
        <begin position="388"/>
        <end position="407"/>
    </location>
</feature>
<dbReference type="PANTHER" id="PTHR21041:SF17">
    <property type="entry name" value="E3 UBIQUITIN-PROTEIN LIGASE DCST1"/>
    <property type="match status" value="1"/>
</dbReference>
<evidence type="ECO:0000256" key="3">
    <source>
        <dbReference type="ARBA" id="ARBA00022989"/>
    </source>
</evidence>
<feature type="domain" description="Dendritic cell-specific transmembrane protein-like" evidence="6">
    <location>
        <begin position="420"/>
        <end position="610"/>
    </location>
</feature>
<feature type="transmembrane region" description="Helical" evidence="5">
    <location>
        <begin position="564"/>
        <end position="581"/>
    </location>
</feature>
<comment type="subcellular location">
    <subcellularLocation>
        <location evidence="1">Membrane</location>
        <topology evidence="1">Multi-pass membrane protein</topology>
    </subcellularLocation>
</comment>
<dbReference type="Pfam" id="PF07782">
    <property type="entry name" value="DC_STAMP"/>
    <property type="match status" value="1"/>
</dbReference>
<keyword evidence="2 5" id="KW-0812">Transmembrane</keyword>
<dbReference type="eggNOG" id="KOG3726">
    <property type="taxonomic scope" value="Eukaryota"/>
</dbReference>
<dbReference type="InterPro" id="IPR051856">
    <property type="entry name" value="CSR-E3_Ligase_Protein"/>
</dbReference>
<evidence type="ECO:0000313" key="7">
    <source>
        <dbReference type="EnsemblMetazoa" id="tetur20g02410.1"/>
    </source>
</evidence>
<dbReference type="HOGENOM" id="CLU_015030_1_1_1"/>
<evidence type="ECO:0000256" key="2">
    <source>
        <dbReference type="ARBA" id="ARBA00022692"/>
    </source>
</evidence>
<dbReference type="InterPro" id="IPR012858">
    <property type="entry name" value="DC_STAMP-like"/>
</dbReference>
<dbReference type="EMBL" id="CAEY01000519">
    <property type="status" value="NOT_ANNOTATED_CDS"/>
    <property type="molecule type" value="Genomic_DNA"/>
</dbReference>